<dbReference type="InterPro" id="IPR052085">
    <property type="entry name" value="WD-SAM-U-box"/>
</dbReference>
<dbReference type="PANTHER" id="PTHR46573:SF1">
    <property type="entry name" value="WD REPEAT, SAM AND U-BOX DOMAIN-CONTAINING PROTEIN 1"/>
    <property type="match status" value="1"/>
</dbReference>
<accession>A0A814FLL4</accession>
<dbReference type="CDD" id="cd16655">
    <property type="entry name" value="RING-Ubox_WDSUB1-like"/>
    <property type="match status" value="1"/>
</dbReference>
<sequence>MSSKTQPDSFVLSAITCPITLEVFVDPVVADDGHTYERSAIVEWIKNHHETSPMTRQTIKLKDLKPNNVVKQLADQYRSSSTSNVSKDVVIFYGGGTLLNKQQRILINDLFYKPKMWSLIYKATRDGFGSGDFHNHCNSRGATLTLIQTRSRLSRKKRPTIFGGYTTIPWSSRYAFYTDPQAFLFLINGNELTRFNLRSQEEVAVSHNVSAGPIFGFDDIHICHRANENNFSYSKFPNSYADSKKDGLGRKTFSKTKFFAVAEIEVYKVVT</sequence>
<keyword evidence="4" id="KW-1185">Reference proteome</keyword>
<dbReference type="Pfam" id="PF07534">
    <property type="entry name" value="TLD"/>
    <property type="match status" value="1"/>
</dbReference>
<comment type="caution">
    <text evidence="3">The sequence shown here is derived from an EMBL/GenBank/DDBJ whole genome shotgun (WGS) entry which is preliminary data.</text>
</comment>
<name>A0A814FLL4_ADIRI</name>
<feature type="domain" description="U-box" evidence="1">
    <location>
        <begin position="10"/>
        <end position="84"/>
    </location>
</feature>
<dbReference type="InterPro" id="IPR003613">
    <property type="entry name" value="Ubox_domain"/>
</dbReference>
<dbReference type="AlphaFoldDB" id="A0A814FLL4"/>
<dbReference type="Pfam" id="PF04564">
    <property type="entry name" value="U-box"/>
    <property type="match status" value="1"/>
</dbReference>
<protein>
    <recommendedName>
        <fullName evidence="5">TLDc domain-containing protein</fullName>
    </recommendedName>
</protein>
<dbReference type="Proteomes" id="UP000663828">
    <property type="component" value="Unassembled WGS sequence"/>
</dbReference>
<dbReference type="PROSITE" id="PS51886">
    <property type="entry name" value="TLDC"/>
    <property type="match status" value="1"/>
</dbReference>
<reference evidence="3" key="1">
    <citation type="submission" date="2021-02" db="EMBL/GenBank/DDBJ databases">
        <authorList>
            <person name="Nowell W R."/>
        </authorList>
    </citation>
    <scope>NUCLEOTIDE SEQUENCE</scope>
</reference>
<gene>
    <name evidence="3" type="ORF">XAT740_LOCUS12474</name>
</gene>
<feature type="domain" description="TLDc" evidence="2">
    <location>
        <begin position="97"/>
        <end position="270"/>
    </location>
</feature>
<dbReference type="Gene3D" id="3.30.40.10">
    <property type="entry name" value="Zinc/RING finger domain, C3HC4 (zinc finger)"/>
    <property type="match status" value="1"/>
</dbReference>
<dbReference type="EMBL" id="CAJNOR010000704">
    <property type="protein sequence ID" value="CAF0986652.1"/>
    <property type="molecule type" value="Genomic_DNA"/>
</dbReference>
<evidence type="ECO:0000259" key="2">
    <source>
        <dbReference type="PROSITE" id="PS51886"/>
    </source>
</evidence>
<dbReference type="GO" id="GO:0004842">
    <property type="term" value="F:ubiquitin-protein transferase activity"/>
    <property type="evidence" value="ECO:0007669"/>
    <property type="project" value="InterPro"/>
</dbReference>
<dbReference type="SMART" id="SM00504">
    <property type="entry name" value="Ubox"/>
    <property type="match status" value="1"/>
</dbReference>
<organism evidence="3 4">
    <name type="scientific">Adineta ricciae</name>
    <name type="common">Rotifer</name>
    <dbReference type="NCBI Taxonomy" id="249248"/>
    <lineage>
        <taxon>Eukaryota</taxon>
        <taxon>Metazoa</taxon>
        <taxon>Spiralia</taxon>
        <taxon>Gnathifera</taxon>
        <taxon>Rotifera</taxon>
        <taxon>Eurotatoria</taxon>
        <taxon>Bdelloidea</taxon>
        <taxon>Adinetida</taxon>
        <taxon>Adinetidae</taxon>
        <taxon>Adineta</taxon>
    </lineage>
</organism>
<evidence type="ECO:0000313" key="4">
    <source>
        <dbReference type="Proteomes" id="UP000663828"/>
    </source>
</evidence>
<dbReference type="PROSITE" id="PS51698">
    <property type="entry name" value="U_BOX"/>
    <property type="match status" value="1"/>
</dbReference>
<dbReference type="InterPro" id="IPR013083">
    <property type="entry name" value="Znf_RING/FYVE/PHD"/>
</dbReference>
<dbReference type="InterPro" id="IPR006571">
    <property type="entry name" value="TLDc_dom"/>
</dbReference>
<dbReference type="SUPFAM" id="SSF57850">
    <property type="entry name" value="RING/U-box"/>
    <property type="match status" value="1"/>
</dbReference>
<dbReference type="GO" id="GO:0016567">
    <property type="term" value="P:protein ubiquitination"/>
    <property type="evidence" value="ECO:0007669"/>
    <property type="project" value="InterPro"/>
</dbReference>
<dbReference type="PANTHER" id="PTHR46573">
    <property type="entry name" value="WD REPEAT, SAM AND U-BOX DOMAIN-CONTAINING PROTEIN 1"/>
    <property type="match status" value="1"/>
</dbReference>
<evidence type="ECO:0000259" key="1">
    <source>
        <dbReference type="PROSITE" id="PS51698"/>
    </source>
</evidence>
<evidence type="ECO:0008006" key="5">
    <source>
        <dbReference type="Google" id="ProtNLM"/>
    </source>
</evidence>
<evidence type="ECO:0000313" key="3">
    <source>
        <dbReference type="EMBL" id="CAF0986652.1"/>
    </source>
</evidence>
<proteinExistence type="predicted"/>
<dbReference type="SMART" id="SM00584">
    <property type="entry name" value="TLDc"/>
    <property type="match status" value="1"/>
</dbReference>